<keyword evidence="4 5" id="KW-0472">Membrane</keyword>
<feature type="transmembrane region" description="Helical" evidence="5">
    <location>
        <begin position="126"/>
        <end position="146"/>
    </location>
</feature>
<keyword evidence="2 5" id="KW-0812">Transmembrane</keyword>
<evidence type="ECO:0000313" key="7">
    <source>
        <dbReference type="EMBL" id="SHH70090.1"/>
    </source>
</evidence>
<feature type="transmembrane region" description="Helical" evidence="5">
    <location>
        <begin position="32"/>
        <end position="50"/>
    </location>
</feature>
<keyword evidence="8" id="KW-1185">Reference proteome</keyword>
<sequence>MKKKIIEKTKMFIIIVLFITVFKSIFGVENSIVGVAGITVGLTLLCIDYTINPLHNTIKFVLIQVGIGAAAFIGSLNPITALIMTFAVYFFILYYFTYDAKKSVFFPFILEYIFMLYYEVDLNKLPMRIMALAACGILIMALQLLINRNMFSKSLNVRIKNQVLKVKEEIEYIFQKRDIHQLTKENIDIETSLVNLMDEIYSRGEQEFYETKIGEVELNILIALKSLNVTLYKIALEVDKNQNIDLYEGALRGAADCIDSIYKCLNREIDVELLKLQLSNFEEYNEEYTLNKYLTYEIKQDFQLLLDSINDVEFNKKDFYNRECSIHNKWVNIKSLKFKFSRKSLRFSFALRGAILASISACIINYFNLETGRWFILTLSTLILPYVEESKTKAIKRLKGTVIGIIIFEIAFMLIPSTNARVLLILLVGYLSTFPEKYDVKMIYVTISALGAVAVGSDFTHFAVDRFLFIIGGIIVALLGNKYLLPYKIVDSTKELIKNSIDLDKKILKDIFLSCKDEAKKEEIKELMICNRLINEEIAMNNQVLNKDSVKNFLNKQRISMNNVYFLFKNLSEDSNDNLKVEEISKEVIYAVESGQDSIRDYVVSRLKEVRSSSDILLLINLEEIFNMFNESLKEQSI</sequence>
<dbReference type="EMBL" id="FQXP01000004">
    <property type="protein sequence ID" value="SHH70090.1"/>
    <property type="molecule type" value="Genomic_DNA"/>
</dbReference>
<organism evidence="7 8">
    <name type="scientific">Clostridium collagenovorans DSM 3089</name>
    <dbReference type="NCBI Taxonomy" id="1121306"/>
    <lineage>
        <taxon>Bacteria</taxon>
        <taxon>Bacillati</taxon>
        <taxon>Bacillota</taxon>
        <taxon>Clostridia</taxon>
        <taxon>Eubacteriales</taxon>
        <taxon>Clostridiaceae</taxon>
        <taxon>Clostridium</taxon>
    </lineage>
</organism>
<dbReference type="AlphaFoldDB" id="A0A1M5V4J8"/>
<name>A0A1M5V4J8_9CLOT</name>
<feature type="transmembrane region" description="Helical" evidence="5">
    <location>
        <begin position="104"/>
        <end position="120"/>
    </location>
</feature>
<evidence type="ECO:0000313" key="8">
    <source>
        <dbReference type="Proteomes" id="UP000184526"/>
    </source>
</evidence>
<evidence type="ECO:0000256" key="3">
    <source>
        <dbReference type="ARBA" id="ARBA00022989"/>
    </source>
</evidence>
<dbReference type="Proteomes" id="UP000184526">
    <property type="component" value="Unassembled WGS sequence"/>
</dbReference>
<reference evidence="7 8" key="1">
    <citation type="submission" date="2016-11" db="EMBL/GenBank/DDBJ databases">
        <authorList>
            <person name="Jaros S."/>
            <person name="Januszkiewicz K."/>
            <person name="Wedrychowicz H."/>
        </authorList>
    </citation>
    <scope>NUCLEOTIDE SEQUENCE [LARGE SCALE GENOMIC DNA]</scope>
    <source>
        <strain evidence="7 8">DSM 3089</strain>
    </source>
</reference>
<feature type="transmembrane region" description="Helical" evidence="5">
    <location>
        <begin position="401"/>
        <end position="430"/>
    </location>
</feature>
<proteinExistence type="predicted"/>
<comment type="subcellular location">
    <subcellularLocation>
        <location evidence="1">Membrane</location>
        <topology evidence="1">Multi-pass membrane protein</topology>
    </subcellularLocation>
</comment>
<feature type="domain" description="Integral membrane bound transporter" evidence="6">
    <location>
        <begin position="360"/>
        <end position="479"/>
    </location>
</feature>
<dbReference type="OrthoDB" id="1654636at2"/>
<feature type="transmembrane region" description="Helical" evidence="5">
    <location>
        <begin position="442"/>
        <end position="460"/>
    </location>
</feature>
<dbReference type="RefSeq" id="WP_072830864.1">
    <property type="nucleotide sequence ID" value="NZ_FQXP01000004.1"/>
</dbReference>
<evidence type="ECO:0000256" key="4">
    <source>
        <dbReference type="ARBA" id="ARBA00023136"/>
    </source>
</evidence>
<evidence type="ECO:0000256" key="5">
    <source>
        <dbReference type="SAM" id="Phobius"/>
    </source>
</evidence>
<evidence type="ECO:0000256" key="2">
    <source>
        <dbReference type="ARBA" id="ARBA00022692"/>
    </source>
</evidence>
<dbReference type="Pfam" id="PF13515">
    <property type="entry name" value="FUSC_2"/>
    <property type="match status" value="1"/>
</dbReference>
<dbReference type="STRING" id="1121306.SAMN02745196_01099"/>
<dbReference type="InterPro" id="IPR049453">
    <property type="entry name" value="Memb_transporter_dom"/>
</dbReference>
<gene>
    <name evidence="7" type="ORF">SAMN02745196_01099</name>
</gene>
<evidence type="ECO:0000259" key="6">
    <source>
        <dbReference type="Pfam" id="PF13515"/>
    </source>
</evidence>
<protein>
    <submittedName>
        <fullName evidence="7">Fusaric acid resistance protein-like</fullName>
    </submittedName>
</protein>
<feature type="transmembrane region" description="Helical" evidence="5">
    <location>
        <begin position="57"/>
        <end position="73"/>
    </location>
</feature>
<evidence type="ECO:0000256" key="1">
    <source>
        <dbReference type="ARBA" id="ARBA00004141"/>
    </source>
</evidence>
<feature type="transmembrane region" description="Helical" evidence="5">
    <location>
        <begin position="467"/>
        <end position="485"/>
    </location>
</feature>
<accession>A0A1M5V4J8</accession>
<dbReference type="GO" id="GO:0016020">
    <property type="term" value="C:membrane"/>
    <property type="evidence" value="ECO:0007669"/>
    <property type="project" value="UniProtKB-SubCell"/>
</dbReference>
<feature type="transmembrane region" description="Helical" evidence="5">
    <location>
        <begin position="349"/>
        <end position="367"/>
    </location>
</feature>
<keyword evidence="3 5" id="KW-1133">Transmembrane helix</keyword>